<reference evidence="1" key="1">
    <citation type="journal article" date="2014" name="Front. Microbiol.">
        <title>High frequency of phylogenetically diverse reductive dehalogenase-homologous genes in deep subseafloor sedimentary metagenomes.</title>
        <authorList>
            <person name="Kawai M."/>
            <person name="Futagami T."/>
            <person name="Toyoda A."/>
            <person name="Takaki Y."/>
            <person name="Nishi S."/>
            <person name="Hori S."/>
            <person name="Arai W."/>
            <person name="Tsubouchi T."/>
            <person name="Morono Y."/>
            <person name="Uchiyama I."/>
            <person name="Ito T."/>
            <person name="Fujiyama A."/>
            <person name="Inagaki F."/>
            <person name="Takami H."/>
        </authorList>
    </citation>
    <scope>NUCLEOTIDE SEQUENCE</scope>
    <source>
        <strain evidence="1">Expedition CK06-06</strain>
    </source>
</reference>
<dbReference type="EMBL" id="BARV01029031">
    <property type="protein sequence ID" value="GAI40331.1"/>
    <property type="molecule type" value="Genomic_DNA"/>
</dbReference>
<organism evidence="1">
    <name type="scientific">marine sediment metagenome</name>
    <dbReference type="NCBI Taxonomy" id="412755"/>
    <lineage>
        <taxon>unclassified sequences</taxon>
        <taxon>metagenomes</taxon>
        <taxon>ecological metagenomes</taxon>
    </lineage>
</organism>
<name>X1PCY5_9ZZZZ</name>
<sequence>MFVSLTVSVIPSRCIKKRKFEKASPPIMIPRNINSVAERRFTICSLGSRGGEVITPSAGGSNVKKVRGMISPIRSIARTCTASIGIG</sequence>
<protein>
    <submittedName>
        <fullName evidence="1">Uncharacterized protein</fullName>
    </submittedName>
</protein>
<evidence type="ECO:0000313" key="1">
    <source>
        <dbReference type="EMBL" id="GAI40331.1"/>
    </source>
</evidence>
<proteinExistence type="predicted"/>
<gene>
    <name evidence="1" type="ORF">S06H3_46364</name>
</gene>
<dbReference type="AlphaFoldDB" id="X1PCY5"/>
<accession>X1PCY5</accession>
<comment type="caution">
    <text evidence="1">The sequence shown here is derived from an EMBL/GenBank/DDBJ whole genome shotgun (WGS) entry which is preliminary data.</text>
</comment>